<comment type="caution">
    <text evidence="12">The sequence shown here is derived from an EMBL/GenBank/DDBJ whole genome shotgun (WGS) entry which is preliminary data.</text>
</comment>
<dbReference type="PANTHER" id="PTHR47962:SF5">
    <property type="entry name" value="ATP-DEPENDENT HELICASE LHR-RELATED"/>
    <property type="match status" value="1"/>
</dbReference>
<dbReference type="Pfam" id="PF22590">
    <property type="entry name" value="Cas3-like_C_2"/>
    <property type="match status" value="1"/>
</dbReference>
<dbReference type="InterPro" id="IPR038257">
    <property type="entry name" value="CRISPR-assoc_Cas3_HD_sf"/>
</dbReference>
<keyword evidence="4" id="KW-0479">Metal-binding</keyword>
<keyword evidence="9" id="KW-0051">Antiviral defense</keyword>
<evidence type="ECO:0000256" key="9">
    <source>
        <dbReference type="ARBA" id="ARBA00023118"/>
    </source>
</evidence>
<dbReference type="Gene3D" id="3.40.50.300">
    <property type="entry name" value="P-loop containing nucleotide triphosphate hydrolases"/>
    <property type="match status" value="2"/>
</dbReference>
<evidence type="ECO:0000256" key="2">
    <source>
        <dbReference type="ARBA" id="ARBA00009046"/>
    </source>
</evidence>
<dbReference type="NCBIfam" id="TIGR01596">
    <property type="entry name" value="cas3_HD"/>
    <property type="match status" value="1"/>
</dbReference>
<keyword evidence="3" id="KW-0540">Nuclease</keyword>
<dbReference type="InterPro" id="IPR027417">
    <property type="entry name" value="P-loop_NTPase"/>
</dbReference>
<sequence>MTDKRPGGRFYAHSTATPDRSDWQLLAEHLRSVADLAAGFAAVFDASGLAAPAGLLHDLGKYTDDFQRRIAGEAVRVDHATRGAMLAVERYGPLGHLIAYAIAGHHAGLANGLESGERTSLKDRLRGVGLPPLLPQWQEEIALPRDLGPLPFKQGGAGGPMFQAAFLARMLFSSLVDADYLDTEAFYDRAAGEGEPRERGALRALAAPALPALRDRLDDYLSAFSADSDINRIRADILAHVREQAACEPGMFSLTVPTGGGKTLASLAFALDHAIRHGLRRVIFVIPFTSIVEQNAAVFRRALGDLGESAVLEHHSAFVQPPPTRDDAERYQSQEKLKLAMENWDAPIVVTTAVQFFESLFAARPSQCRKLHNIAGSVVILDEAQTLPLKLLRPAVAAIDELARNYRSSVVLCTATQPALKAPEFVGGFERVRELAPEPPQLFRKLERVRVRHVGELDDEALAGHMRTQEQVLCIVNNRRHARAVFQDMADLPGARHLTTLMCASHRSKVLAEAREDLKSGRPCRLVSTSLIEAGVDVDFPLVLRAEAGLDSIAQAAGRCNREGRRDAAVSEVLVFSTANADWAPPPELKQFAQAAATVLRSHAADPLCPAAIETYFRELYWQKGESALDGGDLLGLLRRSRLDSLPLETLAAKFRMIDSVQMPVIVPYDDTARDALEALRYVEKSGGIARRLQPYLVQLPRQGFEALRQSGAIQPVAPERWGEQFMALTVMDLYSKDSGLSWDDPAFLRSESLLW</sequence>
<organism evidence="12 13">
    <name type="scientific">Azoarcus indigens</name>
    <dbReference type="NCBI Taxonomy" id="29545"/>
    <lineage>
        <taxon>Bacteria</taxon>
        <taxon>Pseudomonadati</taxon>
        <taxon>Pseudomonadota</taxon>
        <taxon>Betaproteobacteria</taxon>
        <taxon>Rhodocyclales</taxon>
        <taxon>Zoogloeaceae</taxon>
        <taxon>Azoarcus</taxon>
    </lineage>
</organism>
<evidence type="ECO:0000256" key="1">
    <source>
        <dbReference type="ARBA" id="ARBA00006847"/>
    </source>
</evidence>
<evidence type="ECO:0000313" key="13">
    <source>
        <dbReference type="Proteomes" id="UP000295129"/>
    </source>
</evidence>
<dbReference type="PROSITE" id="PS51192">
    <property type="entry name" value="HELICASE_ATP_BIND_1"/>
    <property type="match status" value="1"/>
</dbReference>
<keyword evidence="5" id="KW-0547">Nucleotide-binding</keyword>
<dbReference type="Pfam" id="PF01966">
    <property type="entry name" value="HD"/>
    <property type="match status" value="1"/>
</dbReference>
<evidence type="ECO:0000256" key="6">
    <source>
        <dbReference type="ARBA" id="ARBA00022801"/>
    </source>
</evidence>
<dbReference type="GO" id="GO:0051607">
    <property type="term" value="P:defense response to virus"/>
    <property type="evidence" value="ECO:0007669"/>
    <property type="project" value="UniProtKB-KW"/>
</dbReference>
<dbReference type="GO" id="GO:0003677">
    <property type="term" value="F:DNA binding"/>
    <property type="evidence" value="ECO:0007669"/>
    <property type="project" value="TreeGrafter"/>
</dbReference>
<comment type="similarity">
    <text evidence="2">In the central section; belongs to the CRISPR-associated helicase Cas3 family.</text>
</comment>
<dbReference type="InterPro" id="IPR052511">
    <property type="entry name" value="ATP-dep_Helicase"/>
</dbReference>
<dbReference type="CDD" id="cd09641">
    <property type="entry name" value="Cas3''_I"/>
    <property type="match status" value="1"/>
</dbReference>
<dbReference type="GO" id="GO:0004386">
    <property type="term" value="F:helicase activity"/>
    <property type="evidence" value="ECO:0007669"/>
    <property type="project" value="UniProtKB-KW"/>
</dbReference>
<accession>A0A4V6PQF0</accession>
<evidence type="ECO:0000256" key="5">
    <source>
        <dbReference type="ARBA" id="ARBA00022741"/>
    </source>
</evidence>
<dbReference type="InterPro" id="IPR011545">
    <property type="entry name" value="DEAD/DEAH_box_helicase_dom"/>
</dbReference>
<dbReference type="AlphaFoldDB" id="A0A4V6PQF0"/>
<dbReference type="Proteomes" id="UP000295129">
    <property type="component" value="Unassembled WGS sequence"/>
</dbReference>
<dbReference type="OrthoDB" id="9810236at2"/>
<evidence type="ECO:0000256" key="8">
    <source>
        <dbReference type="ARBA" id="ARBA00022840"/>
    </source>
</evidence>
<dbReference type="SMART" id="SM00487">
    <property type="entry name" value="DEXDc"/>
    <property type="match status" value="1"/>
</dbReference>
<evidence type="ECO:0000256" key="4">
    <source>
        <dbReference type="ARBA" id="ARBA00022723"/>
    </source>
</evidence>
<dbReference type="InterPro" id="IPR006674">
    <property type="entry name" value="HD_domain"/>
</dbReference>
<proteinExistence type="inferred from homology"/>
<evidence type="ECO:0000259" key="11">
    <source>
        <dbReference type="PROSITE" id="PS51643"/>
    </source>
</evidence>
<dbReference type="InterPro" id="IPR014001">
    <property type="entry name" value="Helicase_ATP-bd"/>
</dbReference>
<dbReference type="InterPro" id="IPR054712">
    <property type="entry name" value="Cas3-like_dom"/>
</dbReference>
<evidence type="ECO:0000256" key="7">
    <source>
        <dbReference type="ARBA" id="ARBA00022806"/>
    </source>
</evidence>
<dbReference type="InterPro" id="IPR006474">
    <property type="entry name" value="Helicase_Cas3_CRISPR-ass_core"/>
</dbReference>
<dbReference type="Pfam" id="PF00270">
    <property type="entry name" value="DEAD"/>
    <property type="match status" value="1"/>
</dbReference>
<dbReference type="GO" id="GO:0016887">
    <property type="term" value="F:ATP hydrolysis activity"/>
    <property type="evidence" value="ECO:0007669"/>
    <property type="project" value="TreeGrafter"/>
</dbReference>
<dbReference type="SUPFAM" id="SSF52540">
    <property type="entry name" value="P-loop containing nucleoside triphosphate hydrolases"/>
    <property type="match status" value="1"/>
</dbReference>
<dbReference type="RefSeq" id="WP_133595159.1">
    <property type="nucleotide sequence ID" value="NZ_SNVV01000038.1"/>
</dbReference>
<dbReference type="EMBL" id="SNVV01000038">
    <property type="protein sequence ID" value="TDN43762.1"/>
    <property type="molecule type" value="Genomic_DNA"/>
</dbReference>
<dbReference type="Gene3D" id="1.10.3210.30">
    <property type="match status" value="1"/>
</dbReference>
<comment type="similarity">
    <text evidence="1">In the N-terminal section; belongs to the CRISPR-associated nuclease Cas3-HD family.</text>
</comment>
<dbReference type="GO" id="GO:0005524">
    <property type="term" value="F:ATP binding"/>
    <property type="evidence" value="ECO:0007669"/>
    <property type="project" value="UniProtKB-KW"/>
</dbReference>
<evidence type="ECO:0000259" key="10">
    <source>
        <dbReference type="PROSITE" id="PS51192"/>
    </source>
</evidence>
<feature type="domain" description="Helicase ATP-binding" evidence="10">
    <location>
        <begin position="243"/>
        <end position="435"/>
    </location>
</feature>
<dbReference type="PROSITE" id="PS51643">
    <property type="entry name" value="HD_CAS3"/>
    <property type="match status" value="1"/>
</dbReference>
<keyword evidence="8" id="KW-0067">ATP-binding</keyword>
<evidence type="ECO:0000313" key="12">
    <source>
        <dbReference type="EMBL" id="TDN43762.1"/>
    </source>
</evidence>
<keyword evidence="13" id="KW-1185">Reference proteome</keyword>
<dbReference type="GO" id="GO:0046872">
    <property type="term" value="F:metal ion binding"/>
    <property type="evidence" value="ECO:0007669"/>
    <property type="project" value="UniProtKB-KW"/>
</dbReference>
<dbReference type="GO" id="GO:0004518">
    <property type="term" value="F:nuclease activity"/>
    <property type="evidence" value="ECO:0007669"/>
    <property type="project" value="UniProtKB-KW"/>
</dbReference>
<gene>
    <name evidence="12" type="ORF">C7389_1387</name>
</gene>
<name>A0A4V6PQF0_9RHOO</name>
<feature type="domain" description="HD Cas3-type" evidence="11">
    <location>
        <begin position="19"/>
        <end position="181"/>
    </location>
</feature>
<reference evidence="12 13" key="1">
    <citation type="submission" date="2019-03" db="EMBL/GenBank/DDBJ databases">
        <title>Genomic Encyclopedia of Type Strains, Phase IV (KMG-IV): sequencing the most valuable type-strain genomes for metagenomic binning, comparative biology and taxonomic classification.</title>
        <authorList>
            <person name="Goeker M."/>
        </authorList>
    </citation>
    <scope>NUCLEOTIDE SEQUENCE [LARGE SCALE GENOMIC DNA]</scope>
    <source>
        <strain evidence="12 13">DSM 12121</strain>
    </source>
</reference>
<keyword evidence="6" id="KW-0378">Hydrolase</keyword>
<dbReference type="CDD" id="cd17930">
    <property type="entry name" value="DEXHc_cas3"/>
    <property type="match status" value="1"/>
</dbReference>
<evidence type="ECO:0000256" key="3">
    <source>
        <dbReference type="ARBA" id="ARBA00022722"/>
    </source>
</evidence>
<keyword evidence="7" id="KW-0347">Helicase</keyword>
<dbReference type="SUPFAM" id="SSF109604">
    <property type="entry name" value="HD-domain/PDEase-like"/>
    <property type="match status" value="1"/>
</dbReference>
<dbReference type="InterPro" id="IPR006483">
    <property type="entry name" value="CRISPR-assoc_Cas3_HD"/>
</dbReference>
<dbReference type="PANTHER" id="PTHR47962">
    <property type="entry name" value="ATP-DEPENDENT HELICASE LHR-RELATED-RELATED"/>
    <property type="match status" value="1"/>
</dbReference>
<protein>
    <submittedName>
        <fullName evidence="12">CRISPR-associated Cas3 family helicase</fullName>
    </submittedName>
</protein>
<dbReference type="NCBIfam" id="TIGR01587">
    <property type="entry name" value="cas3_core"/>
    <property type="match status" value="1"/>
</dbReference>